<dbReference type="GO" id="GO:0006355">
    <property type="term" value="P:regulation of DNA-templated transcription"/>
    <property type="evidence" value="ECO:0007669"/>
    <property type="project" value="UniProtKB-UniRule"/>
</dbReference>
<dbReference type="InterPro" id="IPR004409">
    <property type="entry name" value="Biotin_operon_repress_HTH"/>
</dbReference>
<dbReference type="HAMAP" id="MF_00978">
    <property type="entry name" value="Bifunct_BirA"/>
    <property type="match status" value="1"/>
</dbReference>
<evidence type="ECO:0000256" key="2">
    <source>
        <dbReference type="ARBA" id="ARBA00022598"/>
    </source>
</evidence>
<dbReference type="EC" id="6.3.4.15" evidence="10"/>
<keyword evidence="5 10" id="KW-0805">Transcription regulation</keyword>
<comment type="function">
    <text evidence="10">Acts both as a biotin--[acetyl-CoA-carboxylase] ligase and a biotin-operon repressor. In the presence of ATP, BirA activates biotin to form the BirA-biotinyl-5'-adenylate (BirA-bio-5'-AMP or holoBirA) complex. HoloBirA can either transfer the biotinyl moiety to the biotin carboxyl carrier protein (BCCP) subunit of acetyl-CoA carboxylase, or bind to the biotin operator site and inhibit transcription of the operon.</text>
</comment>
<evidence type="ECO:0000256" key="9">
    <source>
        <dbReference type="ARBA" id="ARBA00047846"/>
    </source>
</evidence>
<keyword evidence="4 10" id="KW-0067">ATP-binding</keyword>
<dbReference type="InterPro" id="IPR003142">
    <property type="entry name" value="BPL_C"/>
</dbReference>
<gene>
    <name evidence="10 12" type="primary">birA</name>
    <name evidence="12" type="ORF">Q8A57_06460</name>
</gene>
<dbReference type="Gene3D" id="2.30.30.100">
    <property type="match status" value="1"/>
</dbReference>
<dbReference type="PANTHER" id="PTHR12835">
    <property type="entry name" value="BIOTIN PROTEIN LIGASE"/>
    <property type="match status" value="1"/>
</dbReference>
<keyword evidence="8 10" id="KW-0092">Biotin</keyword>
<feature type="binding site" evidence="10">
    <location>
        <position position="113"/>
    </location>
    <ligand>
        <name>biotin</name>
        <dbReference type="ChEBI" id="CHEBI:57586"/>
    </ligand>
</feature>
<keyword evidence="13" id="KW-1185">Reference proteome</keyword>
<keyword evidence="3 10" id="KW-0547">Nucleotide-binding</keyword>
<proteinExistence type="inferred from homology"/>
<dbReference type="Pfam" id="PF08279">
    <property type="entry name" value="HTH_11"/>
    <property type="match status" value="1"/>
</dbReference>
<dbReference type="PANTHER" id="PTHR12835:SF5">
    <property type="entry name" value="BIOTIN--PROTEIN LIGASE"/>
    <property type="match status" value="1"/>
</dbReference>
<dbReference type="RefSeq" id="WP_305170173.1">
    <property type="nucleotide sequence ID" value="NZ_JAUUUU010000003.1"/>
</dbReference>
<evidence type="ECO:0000256" key="3">
    <source>
        <dbReference type="ARBA" id="ARBA00022741"/>
    </source>
</evidence>
<evidence type="ECO:0000256" key="1">
    <source>
        <dbReference type="ARBA" id="ARBA00022491"/>
    </source>
</evidence>
<name>A0AAW8B263_9GAMM</name>
<dbReference type="GO" id="GO:0004077">
    <property type="term" value="F:biotin--[biotin carboxyl-carrier protein] ligase activity"/>
    <property type="evidence" value="ECO:0007669"/>
    <property type="project" value="UniProtKB-UniRule"/>
</dbReference>
<dbReference type="CDD" id="cd16442">
    <property type="entry name" value="BPL"/>
    <property type="match status" value="1"/>
</dbReference>
<dbReference type="PROSITE" id="PS51733">
    <property type="entry name" value="BPL_LPL_CATALYTIC"/>
    <property type="match status" value="1"/>
</dbReference>
<dbReference type="Pfam" id="PF02237">
    <property type="entry name" value="BPL_C"/>
    <property type="match status" value="1"/>
</dbReference>
<keyword evidence="1 10" id="KW-0678">Repressor</keyword>
<dbReference type="InterPro" id="IPR011991">
    <property type="entry name" value="ArsR-like_HTH"/>
</dbReference>
<evidence type="ECO:0000256" key="5">
    <source>
        <dbReference type="ARBA" id="ARBA00023015"/>
    </source>
</evidence>
<dbReference type="CDD" id="cd00090">
    <property type="entry name" value="HTH_ARSR"/>
    <property type="match status" value="1"/>
</dbReference>
<evidence type="ECO:0000256" key="10">
    <source>
        <dbReference type="HAMAP-Rule" id="MF_00978"/>
    </source>
</evidence>
<dbReference type="GO" id="GO:0005737">
    <property type="term" value="C:cytoplasm"/>
    <property type="evidence" value="ECO:0007669"/>
    <property type="project" value="TreeGrafter"/>
</dbReference>
<dbReference type="NCBIfam" id="NF008847">
    <property type="entry name" value="PRK11886.1-2"/>
    <property type="match status" value="1"/>
</dbReference>
<dbReference type="Pfam" id="PF03099">
    <property type="entry name" value="BPL_LplA_LipB"/>
    <property type="match status" value="1"/>
</dbReference>
<organism evidence="12 13">
    <name type="scientific">Porticoccus litoralis</name>
    <dbReference type="NCBI Taxonomy" id="434086"/>
    <lineage>
        <taxon>Bacteria</taxon>
        <taxon>Pseudomonadati</taxon>
        <taxon>Pseudomonadota</taxon>
        <taxon>Gammaproteobacteria</taxon>
        <taxon>Cellvibrionales</taxon>
        <taxon>Porticoccaceae</taxon>
        <taxon>Porticoccus</taxon>
    </lineage>
</organism>
<dbReference type="InterPro" id="IPR004143">
    <property type="entry name" value="BPL_LPL_catalytic"/>
</dbReference>
<reference evidence="12" key="2">
    <citation type="submission" date="2023-08" db="EMBL/GenBank/DDBJ databases">
        <authorList>
            <person name="Luo J."/>
        </authorList>
    </citation>
    <scope>NUCLEOTIDE SEQUENCE</scope>
    <source>
        <strain evidence="12">DSM 25064</strain>
    </source>
</reference>
<dbReference type="InterPro" id="IPR036390">
    <property type="entry name" value="WH_DNA-bd_sf"/>
</dbReference>
<dbReference type="SUPFAM" id="SSF55681">
    <property type="entry name" value="Class II aaRS and biotin synthetases"/>
    <property type="match status" value="1"/>
</dbReference>
<keyword evidence="2 10" id="KW-0436">Ligase</keyword>
<comment type="caution">
    <text evidence="12">The sequence shown here is derived from an EMBL/GenBank/DDBJ whole genome shotgun (WGS) entry which is preliminary data.</text>
</comment>
<dbReference type="SUPFAM" id="SSF50037">
    <property type="entry name" value="C-terminal domain of transcriptional repressors"/>
    <property type="match status" value="1"/>
</dbReference>
<reference evidence="12" key="1">
    <citation type="journal article" date="2010" name="Int. J. Syst. Evol. Microbiol.">
        <title>Porticoccus litoralis gen. nov., sp. nov., a gammaproteobacterium isolated from the Yellow Sea.</title>
        <authorList>
            <person name="Oh H.M."/>
            <person name="Kim H."/>
            <person name="Kim K.M."/>
            <person name="Min G.S."/>
            <person name="Cho J.C."/>
        </authorList>
    </citation>
    <scope>NUCLEOTIDE SEQUENCE</scope>
    <source>
        <strain evidence="12">DSM 25064</strain>
    </source>
</reference>
<dbReference type="InterPro" id="IPR013196">
    <property type="entry name" value="HTH_11"/>
</dbReference>
<evidence type="ECO:0000256" key="4">
    <source>
        <dbReference type="ARBA" id="ARBA00022840"/>
    </source>
</evidence>
<dbReference type="GO" id="GO:0003677">
    <property type="term" value="F:DNA binding"/>
    <property type="evidence" value="ECO:0007669"/>
    <property type="project" value="UniProtKB-UniRule"/>
</dbReference>
<feature type="domain" description="BPL/LPL catalytic" evidence="11">
    <location>
        <begin position="64"/>
        <end position="256"/>
    </location>
</feature>
<keyword evidence="7 10" id="KW-0804">Transcription</keyword>
<accession>A0AAW8B263</accession>
<dbReference type="InterPro" id="IPR045864">
    <property type="entry name" value="aa-tRNA-synth_II/BPL/LPL"/>
</dbReference>
<dbReference type="InterPro" id="IPR036388">
    <property type="entry name" value="WH-like_DNA-bd_sf"/>
</dbReference>
<dbReference type="InterPro" id="IPR030855">
    <property type="entry name" value="Bifunct_BirA"/>
</dbReference>
<evidence type="ECO:0000313" key="13">
    <source>
        <dbReference type="Proteomes" id="UP001178354"/>
    </source>
</evidence>
<sequence>MDSLLNILADGEYHSGEQLGEQLGISRTAVWKQVQKLVDAGLQVESQKGCGYRIPGGLDLLNAEALEQQLDSSTFAIRPRLSLYSTITSTNELAREAAAECNETGLVILAEQQTEGRGRRGRKWVSPLGRNIYLSVVWGFEGGVQVIEGLSLAVGVAVRRALVNCGVDALAFKWPNDLLWENKKLGGILLEVLGDPAGFCQVVVGVGLNLNMTTSSGGSIDQPWADISQISSTPISRNQLSVSLVKELFDLLVNYQQRGFGAYRDEWKKNDAFDGKGVTLSMLNKSLQGIARGVDDRGALLIEIDGALQSFSGGEISMRGSDDR</sequence>
<dbReference type="Gene3D" id="1.10.10.10">
    <property type="entry name" value="Winged helix-like DNA-binding domain superfamily/Winged helix DNA-binding domain"/>
    <property type="match status" value="1"/>
</dbReference>
<comment type="catalytic activity">
    <reaction evidence="9 10">
        <text>biotin + L-lysyl-[protein] + ATP = N(6)-biotinyl-L-lysyl-[protein] + AMP + diphosphate + H(+)</text>
        <dbReference type="Rhea" id="RHEA:11756"/>
        <dbReference type="Rhea" id="RHEA-COMP:9752"/>
        <dbReference type="Rhea" id="RHEA-COMP:10505"/>
        <dbReference type="ChEBI" id="CHEBI:15378"/>
        <dbReference type="ChEBI" id="CHEBI:29969"/>
        <dbReference type="ChEBI" id="CHEBI:30616"/>
        <dbReference type="ChEBI" id="CHEBI:33019"/>
        <dbReference type="ChEBI" id="CHEBI:57586"/>
        <dbReference type="ChEBI" id="CHEBI:83144"/>
        <dbReference type="ChEBI" id="CHEBI:456215"/>
        <dbReference type="EC" id="6.3.4.15"/>
    </reaction>
</comment>
<feature type="DNA-binding region" description="H-T-H motif" evidence="10">
    <location>
        <begin position="16"/>
        <end position="35"/>
    </location>
</feature>
<feature type="binding site" evidence="10">
    <location>
        <begin position="117"/>
        <end position="119"/>
    </location>
    <ligand>
        <name>biotin</name>
        <dbReference type="ChEBI" id="CHEBI:57586"/>
    </ligand>
</feature>
<dbReference type="Proteomes" id="UP001178354">
    <property type="component" value="Unassembled WGS sequence"/>
</dbReference>
<dbReference type="GO" id="GO:0005524">
    <property type="term" value="F:ATP binding"/>
    <property type="evidence" value="ECO:0007669"/>
    <property type="project" value="UniProtKB-UniRule"/>
</dbReference>
<dbReference type="SUPFAM" id="SSF46785">
    <property type="entry name" value="Winged helix' DNA-binding domain"/>
    <property type="match status" value="1"/>
</dbReference>
<dbReference type="InterPro" id="IPR004408">
    <property type="entry name" value="Biotin_CoA_COase_ligase"/>
</dbReference>
<dbReference type="NCBIfam" id="NF008848">
    <property type="entry name" value="PRK11886.1-3"/>
    <property type="match status" value="1"/>
</dbReference>
<evidence type="ECO:0000256" key="8">
    <source>
        <dbReference type="ARBA" id="ARBA00023267"/>
    </source>
</evidence>
<dbReference type="NCBIfam" id="TIGR00122">
    <property type="entry name" value="birA_repr_reg"/>
    <property type="match status" value="1"/>
</dbReference>
<dbReference type="InterPro" id="IPR008988">
    <property type="entry name" value="Transcriptional_repressor_C"/>
</dbReference>
<dbReference type="NCBIfam" id="TIGR00121">
    <property type="entry name" value="birA_ligase"/>
    <property type="match status" value="1"/>
</dbReference>
<dbReference type="EMBL" id="JAUUUU010000003">
    <property type="protein sequence ID" value="MDP1520605.1"/>
    <property type="molecule type" value="Genomic_DNA"/>
</dbReference>
<evidence type="ECO:0000259" key="11">
    <source>
        <dbReference type="PROSITE" id="PS51733"/>
    </source>
</evidence>
<evidence type="ECO:0000256" key="6">
    <source>
        <dbReference type="ARBA" id="ARBA00023125"/>
    </source>
</evidence>
<keyword evidence="6 10" id="KW-0238">DNA-binding</keyword>
<feature type="binding site" evidence="10">
    <location>
        <position position="184"/>
    </location>
    <ligand>
        <name>biotin</name>
        <dbReference type="ChEBI" id="CHEBI:57586"/>
    </ligand>
</feature>
<evidence type="ECO:0000313" key="12">
    <source>
        <dbReference type="EMBL" id="MDP1520605.1"/>
    </source>
</evidence>
<protein>
    <recommendedName>
        <fullName evidence="10">Bifunctional ligase/repressor BirA</fullName>
    </recommendedName>
    <alternativeName>
        <fullName evidence="10">Biotin operon repressor</fullName>
    </alternativeName>
    <alternativeName>
        <fullName evidence="10">Biotin--[acetyl-CoA-carboxylase] ligase</fullName>
        <ecNumber evidence="10">6.3.4.15</ecNumber>
    </alternativeName>
    <alternativeName>
        <fullName evidence="10">Biotin--protein ligase</fullName>
    </alternativeName>
    <alternativeName>
        <fullName evidence="10">Biotin-[acetyl-CoA carboxylase] synthetase</fullName>
    </alternativeName>
</protein>
<feature type="binding site" evidence="10">
    <location>
        <begin position="89"/>
        <end position="91"/>
    </location>
    <ligand>
        <name>biotin</name>
        <dbReference type="ChEBI" id="CHEBI:57586"/>
    </ligand>
</feature>
<comment type="similarity">
    <text evidence="10">Belongs to the biotin--protein ligase family.</text>
</comment>
<evidence type="ECO:0000256" key="7">
    <source>
        <dbReference type="ARBA" id="ARBA00023163"/>
    </source>
</evidence>
<dbReference type="Gene3D" id="3.30.930.10">
    <property type="entry name" value="Bira Bifunctional Protein, Domain 2"/>
    <property type="match status" value="1"/>
</dbReference>
<dbReference type="AlphaFoldDB" id="A0AAW8B263"/>